<dbReference type="GeneID" id="37005912"/>
<gene>
    <name evidence="2" type="ORF">CXQ85_000579</name>
</gene>
<dbReference type="RefSeq" id="XP_025342537.1">
    <property type="nucleotide sequence ID" value="XM_025484322.1"/>
</dbReference>
<dbReference type="OrthoDB" id="4094982at2759"/>
<sequence length="240" mass="27820">MFAVICNMMVSQLEEDVNKTVIVIETFNQFPWQLFSQHPRYEEAWMSRIKRFYLPTFAQVLSFFMLNPLKSLANSAFVIIVNFHEVVEYYRYQIVVSFEEALLKHQIERNSVVIDNFRKDENGGNHEQSVPTLDGQSSLANEIAAAKADKDTGTGNIIDPIYFDFNHKLYGKESIENDWLIDLSDAPDEDLSSFLEESISSTQEQLKPPYERARKRSKLAEQVPSSPVRWEYASTGNRRF</sequence>
<comment type="caution">
    <text evidence="2">The sequence shown here is derived from an EMBL/GenBank/DDBJ whole genome shotgun (WGS) entry which is preliminary data.</text>
</comment>
<dbReference type="VEuPathDB" id="FungiDB:CXQ85_000579"/>
<evidence type="ECO:0000256" key="1">
    <source>
        <dbReference type="SAM" id="MobiDB-lite"/>
    </source>
</evidence>
<dbReference type="Proteomes" id="UP000244309">
    <property type="component" value="Unassembled WGS sequence"/>
</dbReference>
<accession>A0A2V1ATV6</accession>
<evidence type="ECO:0000313" key="3">
    <source>
        <dbReference type="Proteomes" id="UP000244309"/>
    </source>
</evidence>
<feature type="region of interest" description="Disordered" evidence="1">
    <location>
        <begin position="198"/>
        <end position="220"/>
    </location>
</feature>
<keyword evidence="3" id="KW-1185">Reference proteome</keyword>
<proteinExistence type="predicted"/>
<dbReference type="EMBL" id="PKFO01000005">
    <property type="protein sequence ID" value="PVH21597.1"/>
    <property type="molecule type" value="Genomic_DNA"/>
</dbReference>
<protein>
    <submittedName>
        <fullName evidence="2">Uncharacterized protein</fullName>
    </submittedName>
</protein>
<name>A0A2V1ATV6_9ASCO</name>
<organism evidence="2 3">
    <name type="scientific">Candidozyma haemuli</name>
    <dbReference type="NCBI Taxonomy" id="45357"/>
    <lineage>
        <taxon>Eukaryota</taxon>
        <taxon>Fungi</taxon>
        <taxon>Dikarya</taxon>
        <taxon>Ascomycota</taxon>
        <taxon>Saccharomycotina</taxon>
        <taxon>Pichiomycetes</taxon>
        <taxon>Metschnikowiaceae</taxon>
        <taxon>Candidozyma</taxon>
    </lineage>
</organism>
<dbReference type="AlphaFoldDB" id="A0A2V1ATV6"/>
<reference evidence="2 3" key="1">
    <citation type="submission" date="2017-12" db="EMBL/GenBank/DDBJ databases">
        <title>Genome Sequence of a Multidrug-Resistant Candida haemulonii Isolate from a Patient with Chronic Leg Ulcers in Israel.</title>
        <authorList>
            <person name="Chow N.A."/>
            <person name="Gade L."/>
            <person name="Batra D."/>
            <person name="Rowe L.A."/>
            <person name="Ben-Ami R."/>
            <person name="Loparev V.N."/>
            <person name="Litvintseva A.P."/>
        </authorList>
    </citation>
    <scope>NUCLEOTIDE SEQUENCE [LARGE SCALE GENOMIC DNA]</scope>
    <source>
        <strain evidence="2 3">B11899</strain>
    </source>
</reference>
<evidence type="ECO:0000313" key="2">
    <source>
        <dbReference type="EMBL" id="PVH21597.1"/>
    </source>
</evidence>